<proteinExistence type="predicted"/>
<evidence type="ECO:0000313" key="2">
    <source>
        <dbReference type="EMBL" id="MEQ2310570.1"/>
    </source>
</evidence>
<accession>A0ABV0ZWP8</accession>
<evidence type="ECO:0000313" key="3">
    <source>
        <dbReference type="Proteomes" id="UP001469553"/>
    </source>
</evidence>
<reference evidence="2 3" key="1">
    <citation type="submission" date="2021-06" db="EMBL/GenBank/DDBJ databases">
        <authorList>
            <person name="Palmer J.M."/>
        </authorList>
    </citation>
    <scope>NUCLEOTIDE SEQUENCE [LARGE SCALE GENOMIC DNA]</scope>
    <source>
        <strain evidence="2 3">AS_MEX2019</strain>
        <tissue evidence="2">Muscle</tissue>
    </source>
</reference>
<evidence type="ECO:0000256" key="1">
    <source>
        <dbReference type="SAM" id="SignalP"/>
    </source>
</evidence>
<keyword evidence="3" id="KW-1185">Reference proteome</keyword>
<organism evidence="2 3">
    <name type="scientific">Ameca splendens</name>
    <dbReference type="NCBI Taxonomy" id="208324"/>
    <lineage>
        <taxon>Eukaryota</taxon>
        <taxon>Metazoa</taxon>
        <taxon>Chordata</taxon>
        <taxon>Craniata</taxon>
        <taxon>Vertebrata</taxon>
        <taxon>Euteleostomi</taxon>
        <taxon>Actinopterygii</taxon>
        <taxon>Neopterygii</taxon>
        <taxon>Teleostei</taxon>
        <taxon>Neoteleostei</taxon>
        <taxon>Acanthomorphata</taxon>
        <taxon>Ovalentaria</taxon>
        <taxon>Atherinomorphae</taxon>
        <taxon>Cyprinodontiformes</taxon>
        <taxon>Goodeidae</taxon>
        <taxon>Ameca</taxon>
    </lineage>
</organism>
<sequence length="132" mass="15127">MLFIVLMFYVQHFGQCLLFLKELINKTGLASLSLLIKRHPHSMILPHSCFIVVGWQGSATQYFACRLKSSVLVSSDQSTSFHVWLHGSWKTGPLMAFLSTIVATLQQSLRPPQKQWPFMKDKQSKTKREDDT</sequence>
<name>A0ABV0ZWP8_9TELE</name>
<keyword evidence="1" id="KW-0732">Signal</keyword>
<feature type="signal peptide" evidence="1">
    <location>
        <begin position="1"/>
        <end position="16"/>
    </location>
</feature>
<protein>
    <submittedName>
        <fullName evidence="2">Uncharacterized protein</fullName>
    </submittedName>
</protein>
<dbReference type="Proteomes" id="UP001469553">
    <property type="component" value="Unassembled WGS sequence"/>
</dbReference>
<gene>
    <name evidence="2" type="ORF">AMECASPLE_010412</name>
</gene>
<feature type="chain" id="PRO_5047064715" evidence="1">
    <location>
        <begin position="17"/>
        <end position="132"/>
    </location>
</feature>
<dbReference type="EMBL" id="JAHRIP010075838">
    <property type="protein sequence ID" value="MEQ2310570.1"/>
    <property type="molecule type" value="Genomic_DNA"/>
</dbReference>
<comment type="caution">
    <text evidence="2">The sequence shown here is derived from an EMBL/GenBank/DDBJ whole genome shotgun (WGS) entry which is preliminary data.</text>
</comment>